<sequence length="86" mass="9580">MDNMLKCREIPDLASDYISRDGSKRTNLQVALHLLACSNCRTYVRGMRIATRLASTSLQNDVPGDLYEKLGLNAPDRDGPAEEPTR</sequence>
<comment type="caution">
    <text evidence="1">The sequence shown here is derived from an EMBL/GenBank/DDBJ whole genome shotgun (WGS) entry which is preliminary data.</text>
</comment>
<name>A0ABX4TMY4_9HYPH</name>
<evidence type="ECO:0000313" key="2">
    <source>
        <dbReference type="Proteomes" id="UP001190825"/>
    </source>
</evidence>
<gene>
    <name evidence="1" type="ORF">BMJ33_14675</name>
</gene>
<organism evidence="1 2">
    <name type="scientific">Sinorhizobium medicae</name>
    <dbReference type="NCBI Taxonomy" id="110321"/>
    <lineage>
        <taxon>Bacteria</taxon>
        <taxon>Pseudomonadati</taxon>
        <taxon>Pseudomonadota</taxon>
        <taxon>Alphaproteobacteria</taxon>
        <taxon>Hyphomicrobiales</taxon>
        <taxon>Rhizobiaceae</taxon>
        <taxon>Sinorhizobium/Ensifer group</taxon>
        <taxon>Sinorhizobium</taxon>
    </lineage>
</organism>
<keyword evidence="2" id="KW-1185">Reference proteome</keyword>
<dbReference type="EMBL" id="NBUC01000072">
    <property type="protein sequence ID" value="PLU03263.1"/>
    <property type="molecule type" value="Genomic_DNA"/>
</dbReference>
<proteinExistence type="predicted"/>
<evidence type="ECO:0008006" key="3">
    <source>
        <dbReference type="Google" id="ProtNLM"/>
    </source>
</evidence>
<reference evidence="1 2" key="1">
    <citation type="journal article" date="2018" name="FEMS Microbiol. Ecol.">
        <title>Co-invading symbiotic mutualists of Medicago polymorpha retain high ancestral diversity and contain diverse accessory genomes.</title>
        <authorList>
            <person name="Porter S.S."/>
            <person name="Faber-Hammond J.J."/>
            <person name="Friesen M.L."/>
        </authorList>
    </citation>
    <scope>NUCLEOTIDE SEQUENCE [LARGE SCALE GENOMIC DNA]</scope>
    <source>
        <strain evidence="1 2">Str16</strain>
    </source>
</reference>
<evidence type="ECO:0000313" key="1">
    <source>
        <dbReference type="EMBL" id="PLU03263.1"/>
    </source>
</evidence>
<dbReference type="Proteomes" id="UP001190825">
    <property type="component" value="Unassembled WGS sequence"/>
</dbReference>
<accession>A0ABX4TMY4</accession>
<protein>
    <recommendedName>
        <fullName evidence="3">Zinc-finger domain-containing protein</fullName>
    </recommendedName>
</protein>